<organism evidence="1 2">
    <name type="scientific">Punica granatum</name>
    <name type="common">Pomegranate</name>
    <dbReference type="NCBI Taxonomy" id="22663"/>
    <lineage>
        <taxon>Eukaryota</taxon>
        <taxon>Viridiplantae</taxon>
        <taxon>Streptophyta</taxon>
        <taxon>Embryophyta</taxon>
        <taxon>Tracheophyta</taxon>
        <taxon>Spermatophyta</taxon>
        <taxon>Magnoliopsida</taxon>
        <taxon>eudicotyledons</taxon>
        <taxon>Gunneridae</taxon>
        <taxon>Pentapetalae</taxon>
        <taxon>rosids</taxon>
        <taxon>malvids</taxon>
        <taxon>Myrtales</taxon>
        <taxon>Lythraceae</taxon>
        <taxon>Punica</taxon>
    </lineage>
</organism>
<gene>
    <name evidence="2" type="primary">LOC116197257</name>
</gene>
<dbReference type="RefSeq" id="XP_031383200.1">
    <property type="nucleotide sequence ID" value="XM_031527340.1"/>
</dbReference>
<name>A0A6P8CJ17_PUNGR</name>
<dbReference type="GeneID" id="116197257"/>
<reference evidence="1" key="1">
    <citation type="journal article" date="2020" name="Plant Biotechnol. J.">
        <title>The pomegranate (Punica granatum L.) draft genome dissects genetic divergence between soft- and hard-seeded cultivars.</title>
        <authorList>
            <person name="Luo X."/>
            <person name="Li H."/>
            <person name="Wu Z."/>
            <person name="Yao W."/>
            <person name="Zhao P."/>
            <person name="Cao D."/>
            <person name="Yu H."/>
            <person name="Li K."/>
            <person name="Poudel K."/>
            <person name="Zhao D."/>
            <person name="Zhang F."/>
            <person name="Xia X."/>
            <person name="Chen L."/>
            <person name="Wang Q."/>
            <person name="Jing D."/>
            <person name="Cao S."/>
        </authorList>
    </citation>
    <scope>NUCLEOTIDE SEQUENCE [LARGE SCALE GENOMIC DNA]</scope>
    <source>
        <strain evidence="1">cv. Tunisia</strain>
    </source>
</reference>
<dbReference type="AlphaFoldDB" id="A0A6P8CJ17"/>
<evidence type="ECO:0000313" key="2">
    <source>
        <dbReference type="RefSeq" id="XP_031383200.1"/>
    </source>
</evidence>
<keyword evidence="1" id="KW-1185">Reference proteome</keyword>
<dbReference type="Proteomes" id="UP000515151">
    <property type="component" value="Chromosome 2"/>
</dbReference>
<proteinExistence type="predicted"/>
<evidence type="ECO:0000313" key="1">
    <source>
        <dbReference type="Proteomes" id="UP000515151"/>
    </source>
</evidence>
<accession>A0A6P8CJ17</accession>
<protein>
    <submittedName>
        <fullName evidence="2">Uncharacterized protein LOC116197257</fullName>
    </submittedName>
</protein>
<sequence length="149" mass="16423">MNILLHSKSRYGKSLLTDLRGISAQENFCRFIQQALFFESGFSTSMLLFSPLAPVLQLFAAIKEYLLLIGDSKGTVNGLLSPGLFQHPACSSLISVMLQDLALFSSWSALYSPGAENFIAHNIARWASFCNTIAIFSIPPDVLVWEGEM</sequence>
<reference evidence="2" key="2">
    <citation type="submission" date="2025-08" db="UniProtKB">
        <authorList>
            <consortium name="RefSeq"/>
        </authorList>
    </citation>
    <scope>IDENTIFICATION</scope>
    <source>
        <tissue evidence="2">Leaf</tissue>
    </source>
</reference>